<keyword evidence="2" id="KW-0812">Transmembrane</keyword>
<accession>A0A1Y2BTE6</accession>
<dbReference type="EMBL" id="MCGO01000050">
    <property type="protein sequence ID" value="ORY37405.1"/>
    <property type="molecule type" value="Genomic_DNA"/>
</dbReference>
<feature type="compositionally biased region" description="Basic and acidic residues" evidence="1">
    <location>
        <begin position="1"/>
        <end position="10"/>
    </location>
</feature>
<dbReference type="OrthoDB" id="2021138at2759"/>
<protein>
    <submittedName>
        <fullName evidence="3">Uncharacterized protein</fullName>
    </submittedName>
</protein>
<keyword evidence="2" id="KW-0472">Membrane</keyword>
<feature type="region of interest" description="Disordered" evidence="1">
    <location>
        <begin position="1"/>
        <end position="29"/>
    </location>
</feature>
<evidence type="ECO:0000313" key="4">
    <source>
        <dbReference type="Proteomes" id="UP000193642"/>
    </source>
</evidence>
<feature type="transmembrane region" description="Helical" evidence="2">
    <location>
        <begin position="135"/>
        <end position="155"/>
    </location>
</feature>
<name>A0A1Y2BTE6_9FUNG</name>
<feature type="transmembrane region" description="Helical" evidence="2">
    <location>
        <begin position="199"/>
        <end position="221"/>
    </location>
</feature>
<organism evidence="3 4">
    <name type="scientific">Rhizoclosmatium globosum</name>
    <dbReference type="NCBI Taxonomy" id="329046"/>
    <lineage>
        <taxon>Eukaryota</taxon>
        <taxon>Fungi</taxon>
        <taxon>Fungi incertae sedis</taxon>
        <taxon>Chytridiomycota</taxon>
        <taxon>Chytridiomycota incertae sedis</taxon>
        <taxon>Chytridiomycetes</taxon>
        <taxon>Chytridiales</taxon>
        <taxon>Chytriomycetaceae</taxon>
        <taxon>Rhizoclosmatium</taxon>
    </lineage>
</organism>
<comment type="caution">
    <text evidence="3">The sequence shown here is derived from an EMBL/GenBank/DDBJ whole genome shotgun (WGS) entry which is preliminary data.</text>
</comment>
<evidence type="ECO:0000313" key="3">
    <source>
        <dbReference type="EMBL" id="ORY37405.1"/>
    </source>
</evidence>
<dbReference type="AlphaFoldDB" id="A0A1Y2BTE6"/>
<feature type="transmembrane region" description="Helical" evidence="2">
    <location>
        <begin position="106"/>
        <end position="129"/>
    </location>
</feature>
<dbReference type="Proteomes" id="UP000193642">
    <property type="component" value="Unassembled WGS sequence"/>
</dbReference>
<evidence type="ECO:0000256" key="2">
    <source>
        <dbReference type="SAM" id="Phobius"/>
    </source>
</evidence>
<evidence type="ECO:0000256" key="1">
    <source>
        <dbReference type="SAM" id="MobiDB-lite"/>
    </source>
</evidence>
<sequence length="652" mass="73103">MDQPPHESRDSTTPFPKESDTNLSYVSQRKTKIEKSLQSLETLTDMDFHMKSARSNSKRSSLSSNSLTKSRHPILVFLDRTKEAIMASYVFKATLLVLGDDRTKILLWYLVMVSMHVIVTTVYVTSIWVVMPGIWVYNFLQLFVIIACLIAHGSAGSLSRIVQISIASGDIVRGRMTLPQLADFWTSGKRAPAYRVMTITRYVETIAILILIGSSIFFSWIDIESKIATGLCQPSIYENQSLPAGIDINQFVQGGIDYAEVYNYGLPFGDGLVGGWAGWPMSNPTNSFQIKGDGPVYVVQVLCDNGAPNPNIDYGIYTHIDSLLLSEDERGFMLRMTITYPANSVFDDVYNIYQNSSIVQDCTMLLTVSHGQITFHFDADQWEMITNGQIVDIMSPQQEFYAKQPSSISQYTAEAHRGFVMYEDKFQVLTLLKDAVLKAFKNASYAPSQGATFCNMLSEGTMPDGFYHTDTTFRGVATAVGAAAHFALMQFSATVPPVHCDYYGIKGSGMLHIPSSAIYMSAAGSVIACLMKAFEILWWFMSQNGIELHAYRRARRVFRHPLRLAIDAAELMVSGMDAGDREEDICDITTTKAIEELGEPRIVFGEDLVTREMEKGHLRIGEYGKVKSILKEKEYGTYKPSKHSEWEEFTWH</sequence>
<proteinExistence type="predicted"/>
<keyword evidence="2" id="KW-1133">Transmembrane helix</keyword>
<reference evidence="3 4" key="1">
    <citation type="submission" date="2016-07" db="EMBL/GenBank/DDBJ databases">
        <title>Pervasive Adenine N6-methylation of Active Genes in Fungi.</title>
        <authorList>
            <consortium name="DOE Joint Genome Institute"/>
            <person name="Mondo S.J."/>
            <person name="Dannebaum R.O."/>
            <person name="Kuo R.C."/>
            <person name="Labutti K."/>
            <person name="Haridas S."/>
            <person name="Kuo A."/>
            <person name="Salamov A."/>
            <person name="Ahrendt S.R."/>
            <person name="Lipzen A."/>
            <person name="Sullivan W."/>
            <person name="Andreopoulos W.B."/>
            <person name="Clum A."/>
            <person name="Lindquist E."/>
            <person name="Daum C."/>
            <person name="Ramamoorthy G.K."/>
            <person name="Gryganskyi A."/>
            <person name="Culley D."/>
            <person name="Magnuson J.K."/>
            <person name="James T.Y."/>
            <person name="O'Malley M.A."/>
            <person name="Stajich J.E."/>
            <person name="Spatafora J.W."/>
            <person name="Visel A."/>
            <person name="Grigoriev I.V."/>
        </authorList>
    </citation>
    <scope>NUCLEOTIDE SEQUENCE [LARGE SCALE GENOMIC DNA]</scope>
    <source>
        <strain evidence="3 4">JEL800</strain>
    </source>
</reference>
<gene>
    <name evidence="3" type="ORF">BCR33DRAFT_789683</name>
</gene>
<keyword evidence="4" id="KW-1185">Reference proteome</keyword>